<evidence type="ECO:0000313" key="1">
    <source>
        <dbReference type="EMBL" id="SFJ10760.1"/>
    </source>
</evidence>
<evidence type="ECO:0000313" key="2">
    <source>
        <dbReference type="Proteomes" id="UP000183557"/>
    </source>
</evidence>
<accession>A0A1I3NP91</accession>
<dbReference type="Pfam" id="PF11071">
    <property type="entry name" value="Nuc_deoxyri_tr3"/>
    <property type="match status" value="1"/>
</dbReference>
<organism evidence="1 2">
    <name type="scientific">Halobacillus dabanensis</name>
    <dbReference type="NCBI Taxonomy" id="240302"/>
    <lineage>
        <taxon>Bacteria</taxon>
        <taxon>Bacillati</taxon>
        <taxon>Bacillota</taxon>
        <taxon>Bacilli</taxon>
        <taxon>Bacillales</taxon>
        <taxon>Bacillaceae</taxon>
        <taxon>Halobacillus</taxon>
    </lineage>
</organism>
<dbReference type="NCBIfam" id="TIGR03646">
    <property type="entry name" value="YtoQ_fam"/>
    <property type="match status" value="1"/>
</dbReference>
<name>A0A1I3NP91_HALDA</name>
<dbReference type="Proteomes" id="UP000183557">
    <property type="component" value="Unassembled WGS sequence"/>
</dbReference>
<gene>
    <name evidence="1" type="ORF">SAMN04487936_10121</name>
</gene>
<keyword evidence="2" id="KW-1185">Reference proteome</keyword>
<reference evidence="2" key="1">
    <citation type="submission" date="2016-10" db="EMBL/GenBank/DDBJ databases">
        <authorList>
            <person name="Varghese N."/>
            <person name="Submissions S."/>
        </authorList>
    </citation>
    <scope>NUCLEOTIDE SEQUENCE [LARGE SCALE GENOMIC DNA]</scope>
    <source>
        <strain evidence="2">CGMCC 1.3704</strain>
    </source>
</reference>
<dbReference type="STRING" id="240302.BN982_00598"/>
<proteinExistence type="predicted"/>
<protein>
    <submittedName>
        <fullName evidence="1">YtoQ family protein</fullName>
    </submittedName>
</protein>
<dbReference type="InterPro" id="IPR019884">
    <property type="entry name" value="YtoQ_family_protein"/>
</dbReference>
<dbReference type="AlphaFoldDB" id="A0A1I3NP91"/>
<dbReference type="EMBL" id="FOSB01000001">
    <property type="protein sequence ID" value="SFJ10760.1"/>
    <property type="molecule type" value="Genomic_DNA"/>
</dbReference>
<sequence>MELTVYLAGQIHDDWRHEVRKKADEKNLPLHFVSPQENHELSDDIGEKILGEQPNKMYRDDAASSINNFRTRVLLQKSDAVIAFFGESYKQWNTALDAGAAIQGGEALNPYKARVPCPPIKRTIEPGGCDSRNDRTSSRCSQLFISIIE</sequence>